<organism evidence="1 2">
    <name type="scientific">Aquipuribacter hungaricus</name>
    <dbReference type="NCBI Taxonomy" id="545624"/>
    <lineage>
        <taxon>Bacteria</taxon>
        <taxon>Bacillati</taxon>
        <taxon>Actinomycetota</taxon>
        <taxon>Actinomycetes</taxon>
        <taxon>Micrococcales</taxon>
        <taxon>Intrasporangiaceae</taxon>
        <taxon>Aquipuribacter</taxon>
    </lineage>
</organism>
<evidence type="ECO:0000313" key="2">
    <source>
        <dbReference type="Proteomes" id="UP001595685"/>
    </source>
</evidence>
<dbReference type="InterPro" id="IPR021527">
    <property type="entry name" value="DUF2795"/>
</dbReference>
<sequence>MTESTDDIRPSRTDIEGRSEIARFLGTGVWPADRDALVATAAENDATDRVLSQLGSLPEGRTFTNVQDVAVELGLAEPEPEGAGSD</sequence>
<evidence type="ECO:0000313" key="1">
    <source>
        <dbReference type="EMBL" id="MFC3687226.1"/>
    </source>
</evidence>
<accession>A0ABV7WF93</accession>
<proteinExistence type="predicted"/>
<comment type="caution">
    <text evidence="1">The sequence shown here is derived from an EMBL/GenBank/DDBJ whole genome shotgun (WGS) entry which is preliminary data.</text>
</comment>
<reference evidence="2" key="1">
    <citation type="journal article" date="2019" name="Int. J. Syst. Evol. Microbiol.">
        <title>The Global Catalogue of Microorganisms (GCM) 10K type strain sequencing project: providing services to taxonomists for standard genome sequencing and annotation.</title>
        <authorList>
            <consortium name="The Broad Institute Genomics Platform"/>
            <consortium name="The Broad Institute Genome Sequencing Center for Infectious Disease"/>
            <person name="Wu L."/>
            <person name="Ma J."/>
        </authorList>
    </citation>
    <scope>NUCLEOTIDE SEQUENCE [LARGE SCALE GENOMIC DNA]</scope>
    <source>
        <strain evidence="2">NCAIM B.02333</strain>
    </source>
</reference>
<dbReference type="RefSeq" id="WP_340290578.1">
    <property type="nucleotide sequence ID" value="NZ_JBBEOI010000020.1"/>
</dbReference>
<dbReference type="Proteomes" id="UP001595685">
    <property type="component" value="Unassembled WGS sequence"/>
</dbReference>
<protein>
    <submittedName>
        <fullName evidence="1">DUF2795 domain-containing protein</fullName>
    </submittedName>
</protein>
<dbReference type="EMBL" id="JBHRWW010000001">
    <property type="protein sequence ID" value="MFC3687226.1"/>
    <property type="molecule type" value="Genomic_DNA"/>
</dbReference>
<gene>
    <name evidence="1" type="ORF">ACFOLH_02595</name>
</gene>
<dbReference type="Pfam" id="PF11387">
    <property type="entry name" value="DUF2795"/>
    <property type="match status" value="1"/>
</dbReference>
<name>A0ABV7WF93_9MICO</name>
<keyword evidence="2" id="KW-1185">Reference proteome</keyword>